<evidence type="ECO:0000256" key="5">
    <source>
        <dbReference type="SAM" id="Phobius"/>
    </source>
</evidence>
<comment type="subcellular location">
    <subcellularLocation>
        <location evidence="1">Membrane</location>
        <topology evidence="1">Multi-pass membrane protein</topology>
    </subcellularLocation>
</comment>
<name>A0AAU7CQ22_9BACT</name>
<feature type="transmembrane region" description="Helical" evidence="5">
    <location>
        <begin position="102"/>
        <end position="121"/>
    </location>
</feature>
<keyword evidence="3 5" id="KW-1133">Transmembrane helix</keyword>
<keyword evidence="4 5" id="KW-0472">Membrane</keyword>
<dbReference type="EMBL" id="CP155447">
    <property type="protein sequence ID" value="XBH07089.1"/>
    <property type="molecule type" value="Genomic_DNA"/>
</dbReference>
<dbReference type="AlphaFoldDB" id="A0AAU7CQ22"/>
<organism evidence="6">
    <name type="scientific">Singulisphaera sp. Ch08</name>
    <dbReference type="NCBI Taxonomy" id="3120278"/>
    <lineage>
        <taxon>Bacteria</taxon>
        <taxon>Pseudomonadati</taxon>
        <taxon>Planctomycetota</taxon>
        <taxon>Planctomycetia</taxon>
        <taxon>Isosphaerales</taxon>
        <taxon>Isosphaeraceae</taxon>
        <taxon>Singulisphaera</taxon>
    </lineage>
</organism>
<proteinExistence type="predicted"/>
<dbReference type="GO" id="GO:0016020">
    <property type="term" value="C:membrane"/>
    <property type="evidence" value="ECO:0007669"/>
    <property type="project" value="UniProtKB-SubCell"/>
</dbReference>
<dbReference type="InterPro" id="IPR032808">
    <property type="entry name" value="DoxX"/>
</dbReference>
<accession>A0AAU7CQ22</accession>
<gene>
    <name evidence="6" type="ORF">V5E97_13915</name>
</gene>
<protein>
    <submittedName>
        <fullName evidence="6">DoxX family protein</fullName>
    </submittedName>
</protein>
<evidence type="ECO:0000313" key="6">
    <source>
        <dbReference type="EMBL" id="XBH07089.1"/>
    </source>
</evidence>
<reference evidence="6" key="1">
    <citation type="submission" date="2024-05" db="EMBL/GenBank/DDBJ databases">
        <title>Planctomycetes of the genus Singulisphaera possess chitinolytic capabilities.</title>
        <authorList>
            <person name="Ivanova A."/>
        </authorList>
    </citation>
    <scope>NUCLEOTIDE SEQUENCE</scope>
    <source>
        <strain evidence="6">Ch08T</strain>
    </source>
</reference>
<evidence type="ECO:0000256" key="2">
    <source>
        <dbReference type="ARBA" id="ARBA00022692"/>
    </source>
</evidence>
<sequence length="144" mass="15541">MRSDAETEPISKTARYAGRFLTGLAVLFLLFDGAMKVIMVAPVIDASNQLQIPERVVPGLGIVLIAATLIYWIPKTSILGAILLTGYLGGATWTHVRLGGPVFPMVFPSLVGAIIWGGLYLREPRLRFLVPIRQSQPSADPLAA</sequence>
<keyword evidence="2 5" id="KW-0812">Transmembrane</keyword>
<evidence type="ECO:0000256" key="1">
    <source>
        <dbReference type="ARBA" id="ARBA00004141"/>
    </source>
</evidence>
<evidence type="ECO:0000256" key="3">
    <source>
        <dbReference type="ARBA" id="ARBA00022989"/>
    </source>
</evidence>
<dbReference type="RefSeq" id="WP_406699935.1">
    <property type="nucleotide sequence ID" value="NZ_CP155447.1"/>
</dbReference>
<feature type="transmembrane region" description="Helical" evidence="5">
    <location>
        <begin position="20"/>
        <end position="44"/>
    </location>
</feature>
<evidence type="ECO:0000256" key="4">
    <source>
        <dbReference type="ARBA" id="ARBA00023136"/>
    </source>
</evidence>
<dbReference type="Pfam" id="PF13564">
    <property type="entry name" value="DoxX_2"/>
    <property type="match status" value="1"/>
</dbReference>